<dbReference type="PANTHER" id="PTHR11659:SF0">
    <property type="entry name" value="GLUTAMYL-TRNA(GLN) AMIDOTRANSFERASE SUBUNIT B, MITOCHONDRIAL"/>
    <property type="match status" value="1"/>
</dbReference>
<dbReference type="Pfam" id="PF02934">
    <property type="entry name" value="GatB_N"/>
    <property type="match status" value="1"/>
</dbReference>
<dbReference type="HAMAP" id="MF_00121">
    <property type="entry name" value="GatB"/>
    <property type="match status" value="1"/>
</dbReference>
<dbReference type="EC" id="6.3.5.-" evidence="10"/>
<dbReference type="GO" id="GO:0006412">
    <property type="term" value="P:translation"/>
    <property type="evidence" value="ECO:0007669"/>
    <property type="project" value="UniProtKB-UniRule"/>
</dbReference>
<keyword evidence="5 10" id="KW-0067">ATP-binding</keyword>
<name>A0AA46DZW6_9FUSO</name>
<evidence type="ECO:0000256" key="2">
    <source>
        <dbReference type="ARBA" id="ARBA00011123"/>
    </source>
</evidence>
<dbReference type="InterPro" id="IPR014746">
    <property type="entry name" value="Gln_synth/guanido_kin_cat_dom"/>
</dbReference>
<dbReference type="InterPro" id="IPR006075">
    <property type="entry name" value="Asn/Gln-tRNA_Trfase_suB/E_cat"/>
</dbReference>
<dbReference type="Gene3D" id="1.10.150.380">
    <property type="entry name" value="GatB domain, N-terminal subdomain"/>
    <property type="match status" value="1"/>
</dbReference>
<dbReference type="Gene3D" id="1.10.10.410">
    <property type="match status" value="1"/>
</dbReference>
<comment type="function">
    <text evidence="7 10">Allows the formation of correctly charged Asn-tRNA(Asn) or Gln-tRNA(Gln) through the transamidation of misacylated Asp-tRNA(Asn) or Glu-tRNA(Gln) in organisms which lack either or both of asparaginyl-tRNA or glutaminyl-tRNA synthetases. The reaction takes place in the presence of glutamine and ATP through an activated phospho-Asp-tRNA(Asn) or phospho-Glu-tRNA(Gln).</text>
</comment>
<comment type="catalytic activity">
    <reaction evidence="8 10">
        <text>L-aspartyl-tRNA(Asn) + L-glutamine + ATP + H2O = L-asparaginyl-tRNA(Asn) + L-glutamate + ADP + phosphate + 2 H(+)</text>
        <dbReference type="Rhea" id="RHEA:14513"/>
        <dbReference type="Rhea" id="RHEA-COMP:9674"/>
        <dbReference type="Rhea" id="RHEA-COMP:9677"/>
        <dbReference type="ChEBI" id="CHEBI:15377"/>
        <dbReference type="ChEBI" id="CHEBI:15378"/>
        <dbReference type="ChEBI" id="CHEBI:29985"/>
        <dbReference type="ChEBI" id="CHEBI:30616"/>
        <dbReference type="ChEBI" id="CHEBI:43474"/>
        <dbReference type="ChEBI" id="CHEBI:58359"/>
        <dbReference type="ChEBI" id="CHEBI:78515"/>
        <dbReference type="ChEBI" id="CHEBI:78516"/>
        <dbReference type="ChEBI" id="CHEBI:456216"/>
    </reaction>
</comment>
<evidence type="ECO:0000256" key="4">
    <source>
        <dbReference type="ARBA" id="ARBA00022741"/>
    </source>
</evidence>
<proteinExistence type="inferred from homology"/>
<evidence type="ECO:0000256" key="3">
    <source>
        <dbReference type="ARBA" id="ARBA00022598"/>
    </source>
</evidence>
<dbReference type="GO" id="GO:0050567">
    <property type="term" value="F:glutaminyl-tRNA synthase (glutamine-hydrolyzing) activity"/>
    <property type="evidence" value="ECO:0007669"/>
    <property type="project" value="UniProtKB-UniRule"/>
</dbReference>
<comment type="caution">
    <text evidence="12">The sequence shown here is derived from an EMBL/GenBank/DDBJ whole genome shotgun (WGS) entry which is preliminary data.</text>
</comment>
<evidence type="ECO:0000256" key="9">
    <source>
        <dbReference type="ARBA" id="ARBA00047913"/>
    </source>
</evidence>
<evidence type="ECO:0000256" key="5">
    <source>
        <dbReference type="ARBA" id="ARBA00022840"/>
    </source>
</evidence>
<dbReference type="FunFam" id="1.10.10.410:FF:000001">
    <property type="entry name" value="Aspartyl/glutamyl-tRNA(Asn/Gln) amidotransferase subunit B"/>
    <property type="match status" value="1"/>
</dbReference>
<dbReference type="GO" id="GO:0005524">
    <property type="term" value="F:ATP binding"/>
    <property type="evidence" value="ECO:0007669"/>
    <property type="project" value="UniProtKB-KW"/>
</dbReference>
<comment type="subunit">
    <text evidence="2 10">Heterotrimer of A, B and C subunits.</text>
</comment>
<dbReference type="SMART" id="SM00845">
    <property type="entry name" value="GatB_Yqey"/>
    <property type="match status" value="1"/>
</dbReference>
<dbReference type="RefSeq" id="WP_134111777.1">
    <property type="nucleotide sequence ID" value="NZ_SOBG01000001.1"/>
</dbReference>
<keyword evidence="3 10" id="KW-0436">Ligase</keyword>
<comment type="catalytic activity">
    <reaction evidence="9 10">
        <text>L-glutamyl-tRNA(Gln) + L-glutamine + ATP + H2O = L-glutaminyl-tRNA(Gln) + L-glutamate + ADP + phosphate + H(+)</text>
        <dbReference type="Rhea" id="RHEA:17521"/>
        <dbReference type="Rhea" id="RHEA-COMP:9681"/>
        <dbReference type="Rhea" id="RHEA-COMP:9684"/>
        <dbReference type="ChEBI" id="CHEBI:15377"/>
        <dbReference type="ChEBI" id="CHEBI:15378"/>
        <dbReference type="ChEBI" id="CHEBI:29985"/>
        <dbReference type="ChEBI" id="CHEBI:30616"/>
        <dbReference type="ChEBI" id="CHEBI:43474"/>
        <dbReference type="ChEBI" id="CHEBI:58359"/>
        <dbReference type="ChEBI" id="CHEBI:78520"/>
        <dbReference type="ChEBI" id="CHEBI:78521"/>
        <dbReference type="ChEBI" id="CHEBI:456216"/>
    </reaction>
</comment>
<accession>A0AA46DZW6</accession>
<keyword evidence="13" id="KW-1185">Reference proteome</keyword>
<dbReference type="InterPro" id="IPR042114">
    <property type="entry name" value="GatB_C_1"/>
</dbReference>
<reference evidence="12 13" key="1">
    <citation type="submission" date="2019-03" db="EMBL/GenBank/DDBJ databases">
        <title>Genomic Encyclopedia of Type Strains, Phase IV (KMG-IV): sequencing the most valuable type-strain genomes for metagenomic binning, comparative biology and taxonomic classification.</title>
        <authorList>
            <person name="Goeker M."/>
        </authorList>
    </citation>
    <scope>NUCLEOTIDE SEQUENCE [LARGE SCALE GENOMIC DNA]</scope>
    <source>
        <strain evidence="12 13">DSM 100055</strain>
    </source>
</reference>
<dbReference type="InterPro" id="IPR003789">
    <property type="entry name" value="Asn/Gln_tRNA_amidoTrase-B-like"/>
</dbReference>
<dbReference type="InterPro" id="IPR004413">
    <property type="entry name" value="GatB"/>
</dbReference>
<dbReference type="FunFam" id="1.10.150.380:FF:000001">
    <property type="entry name" value="Aspartyl/glutamyl-tRNA(Asn/Gln) amidotransferase subunit B"/>
    <property type="match status" value="1"/>
</dbReference>
<dbReference type="PANTHER" id="PTHR11659">
    <property type="entry name" value="GLUTAMYL-TRNA GLN AMIDOTRANSFERASE SUBUNIT B MITOCHONDRIAL AND PROKARYOTIC PET112-RELATED"/>
    <property type="match status" value="1"/>
</dbReference>
<dbReference type="InterPro" id="IPR018027">
    <property type="entry name" value="Asn/Gln_amidotransferase"/>
</dbReference>
<sequence length="477" mass="54466">MTLETIIGLEIHVELDTKTKIFCNCSTKFGKKPNENTCPICLGLPGTLPVMNERVIELAVKAGLAINCNINTLNKMDRKNYFYPDLPKAYQISQYDLPICQDGYVDIETEQGSKRIRINRIHMEEDAGKLVHDEFEPVSYIDYNRVGVPLIEIVTEPDIRSIDEAIIFLKTLKNILEYADISDCKMEEGSLRCDANISMRKVGDTKLNTRVELKNINSFKELEKALLKEQKRQSELYKYGEDYKIIQETRRWDSAKGKTIPMRGKEEAHDYRYFPEPDIIPLIVKNEILENAKASLPELPSIKKERFIKDYALTETDASIIVADKYLANYFEDIVKEGADAKNASNWILRDVIRILNEQKIEAKDFNLPAKELATIIKLTKENKINSSSATLVFDEILKTNKTALEIIEEKSLLQSNDSSEIEAIVDKVIFENENVVKQYKEGNKKVLGFLVGQIMKATKGKVNPKIANEILSKKLN</sequence>
<dbReference type="GO" id="GO:0070681">
    <property type="term" value="P:glutaminyl-tRNAGln biosynthesis via transamidation"/>
    <property type="evidence" value="ECO:0007669"/>
    <property type="project" value="TreeGrafter"/>
</dbReference>
<dbReference type="Pfam" id="PF02637">
    <property type="entry name" value="GatB_Yqey"/>
    <property type="match status" value="1"/>
</dbReference>
<dbReference type="InterPro" id="IPR017959">
    <property type="entry name" value="Asn/Gln-tRNA_amidoTrfase_suB/E"/>
</dbReference>
<dbReference type="InterPro" id="IPR017958">
    <property type="entry name" value="Gln-tRNA_amidoTrfase_suB_CS"/>
</dbReference>
<dbReference type="NCBIfam" id="NF004012">
    <property type="entry name" value="PRK05477.1-2"/>
    <property type="match status" value="1"/>
</dbReference>
<dbReference type="SUPFAM" id="SSF89095">
    <property type="entry name" value="GatB/YqeY motif"/>
    <property type="match status" value="1"/>
</dbReference>
<evidence type="ECO:0000256" key="8">
    <source>
        <dbReference type="ARBA" id="ARBA00047380"/>
    </source>
</evidence>
<evidence type="ECO:0000256" key="7">
    <source>
        <dbReference type="ARBA" id="ARBA00024799"/>
    </source>
</evidence>
<dbReference type="NCBIfam" id="NF004014">
    <property type="entry name" value="PRK05477.1-4"/>
    <property type="match status" value="1"/>
</dbReference>
<dbReference type="PROSITE" id="PS01234">
    <property type="entry name" value="GATB"/>
    <property type="match status" value="1"/>
</dbReference>
<dbReference type="NCBIfam" id="TIGR00133">
    <property type="entry name" value="gatB"/>
    <property type="match status" value="1"/>
</dbReference>
<dbReference type="Proteomes" id="UP000294678">
    <property type="component" value="Unassembled WGS sequence"/>
</dbReference>
<feature type="domain" description="Asn/Gln amidotransferase" evidence="11">
    <location>
        <begin position="329"/>
        <end position="476"/>
    </location>
</feature>
<evidence type="ECO:0000256" key="10">
    <source>
        <dbReference type="HAMAP-Rule" id="MF_00121"/>
    </source>
</evidence>
<evidence type="ECO:0000313" key="13">
    <source>
        <dbReference type="Proteomes" id="UP000294678"/>
    </source>
</evidence>
<comment type="similarity">
    <text evidence="1 10">Belongs to the GatB/GatE family. GatB subfamily.</text>
</comment>
<dbReference type="EMBL" id="SOBG01000001">
    <property type="protein sequence ID" value="TDT72245.1"/>
    <property type="molecule type" value="Genomic_DNA"/>
</dbReference>
<keyword evidence="4 10" id="KW-0547">Nucleotide-binding</keyword>
<dbReference type="SUPFAM" id="SSF55931">
    <property type="entry name" value="Glutamine synthetase/guanido kinase"/>
    <property type="match status" value="1"/>
</dbReference>
<keyword evidence="6 10" id="KW-0648">Protein biosynthesis</keyword>
<dbReference type="InterPro" id="IPR023168">
    <property type="entry name" value="GatB_Yqey_C_2"/>
</dbReference>
<gene>
    <name evidence="10" type="primary">gatB</name>
    <name evidence="12" type="ORF">EV215_0033</name>
</gene>
<evidence type="ECO:0000313" key="12">
    <source>
        <dbReference type="EMBL" id="TDT72245.1"/>
    </source>
</evidence>
<evidence type="ECO:0000256" key="1">
    <source>
        <dbReference type="ARBA" id="ARBA00005306"/>
    </source>
</evidence>
<protein>
    <recommendedName>
        <fullName evidence="10">Aspartyl/glutamyl-tRNA(Asn/Gln) amidotransferase subunit B</fullName>
        <shortName evidence="10">Asp/Glu-ADT subunit B</shortName>
        <ecNumber evidence="10">6.3.5.-</ecNumber>
    </recommendedName>
</protein>
<dbReference type="AlphaFoldDB" id="A0AA46DZW6"/>
<evidence type="ECO:0000259" key="11">
    <source>
        <dbReference type="SMART" id="SM00845"/>
    </source>
</evidence>
<evidence type="ECO:0000256" key="6">
    <source>
        <dbReference type="ARBA" id="ARBA00022917"/>
    </source>
</evidence>
<organism evidence="12 13">
    <name type="scientific">Hypnocyclicus thermotrophus</name>
    <dbReference type="NCBI Taxonomy" id="1627895"/>
    <lineage>
        <taxon>Bacteria</taxon>
        <taxon>Fusobacteriati</taxon>
        <taxon>Fusobacteriota</taxon>
        <taxon>Fusobacteriia</taxon>
        <taxon>Fusobacteriales</taxon>
        <taxon>Fusobacteriaceae</taxon>
        <taxon>Hypnocyclicus</taxon>
    </lineage>
</organism>